<dbReference type="Gene3D" id="3.80.10.10">
    <property type="entry name" value="Ribonuclease Inhibitor"/>
    <property type="match status" value="1"/>
</dbReference>
<evidence type="ECO:0000256" key="3">
    <source>
        <dbReference type="ARBA" id="ARBA00012513"/>
    </source>
</evidence>
<dbReference type="PROSITE" id="PS50011">
    <property type="entry name" value="PROTEIN_KINASE_DOM"/>
    <property type="match status" value="1"/>
</dbReference>
<keyword evidence="12 18" id="KW-1133">Transmembrane helix</keyword>
<dbReference type="PRINTS" id="PR00019">
    <property type="entry name" value="LEURICHRPT"/>
</dbReference>
<keyword evidence="11 17" id="KW-0067">ATP-binding</keyword>
<protein>
    <recommendedName>
        <fullName evidence="3">non-specific serine/threonine protein kinase</fullName>
        <ecNumber evidence="3">2.7.11.1</ecNumber>
    </recommendedName>
</protein>
<dbReference type="PANTHER" id="PTHR48005">
    <property type="entry name" value="LEUCINE RICH REPEAT KINASE 2"/>
    <property type="match status" value="1"/>
</dbReference>
<keyword evidence="10 20" id="KW-0418">Kinase</keyword>
<evidence type="ECO:0000256" key="10">
    <source>
        <dbReference type="ARBA" id="ARBA00022777"/>
    </source>
</evidence>
<evidence type="ECO:0000256" key="17">
    <source>
        <dbReference type="PROSITE-ProRule" id="PRU10141"/>
    </source>
</evidence>
<dbReference type="PROSITE" id="PS51450">
    <property type="entry name" value="LRR"/>
    <property type="match status" value="1"/>
</dbReference>
<organism evidence="20 21">
    <name type="scientific">Vitis vinifera</name>
    <name type="common">Grape</name>
    <dbReference type="NCBI Taxonomy" id="29760"/>
    <lineage>
        <taxon>Eukaryota</taxon>
        <taxon>Viridiplantae</taxon>
        <taxon>Streptophyta</taxon>
        <taxon>Embryophyta</taxon>
        <taxon>Tracheophyta</taxon>
        <taxon>Spermatophyta</taxon>
        <taxon>Magnoliopsida</taxon>
        <taxon>eudicotyledons</taxon>
        <taxon>Gunneridae</taxon>
        <taxon>Pentapetalae</taxon>
        <taxon>rosids</taxon>
        <taxon>Vitales</taxon>
        <taxon>Vitaceae</taxon>
        <taxon>Viteae</taxon>
        <taxon>Vitis</taxon>
    </lineage>
</organism>
<keyword evidence="13 18" id="KW-0472">Membrane</keyword>
<dbReference type="EMBL" id="QGNW01000012">
    <property type="protein sequence ID" value="RVX17785.1"/>
    <property type="molecule type" value="Genomic_DNA"/>
</dbReference>
<dbReference type="PROSITE" id="PS00107">
    <property type="entry name" value="PROTEIN_KINASE_ATP"/>
    <property type="match status" value="1"/>
</dbReference>
<dbReference type="InterPro" id="IPR003591">
    <property type="entry name" value="Leu-rich_rpt_typical-subtyp"/>
</dbReference>
<comment type="catalytic activity">
    <reaction evidence="15">
        <text>L-threonyl-[protein] + ATP = O-phospho-L-threonyl-[protein] + ADP + H(+)</text>
        <dbReference type="Rhea" id="RHEA:46608"/>
        <dbReference type="Rhea" id="RHEA-COMP:11060"/>
        <dbReference type="Rhea" id="RHEA-COMP:11605"/>
        <dbReference type="ChEBI" id="CHEBI:15378"/>
        <dbReference type="ChEBI" id="CHEBI:30013"/>
        <dbReference type="ChEBI" id="CHEBI:30616"/>
        <dbReference type="ChEBI" id="CHEBI:61977"/>
        <dbReference type="ChEBI" id="CHEBI:456216"/>
        <dbReference type="EC" id="2.7.11.1"/>
    </reaction>
</comment>
<comment type="subcellular location">
    <subcellularLocation>
        <location evidence="1">Membrane</location>
        <topology evidence="1">Single-pass membrane protein</topology>
    </subcellularLocation>
</comment>
<keyword evidence="8" id="KW-0677">Repeat</keyword>
<dbReference type="PROSITE" id="PS00109">
    <property type="entry name" value="PROTEIN_KINASE_TYR"/>
    <property type="match status" value="1"/>
</dbReference>
<feature type="domain" description="Protein kinase" evidence="19">
    <location>
        <begin position="205"/>
        <end position="474"/>
    </location>
</feature>
<keyword evidence="14" id="KW-0325">Glycoprotein</keyword>
<dbReference type="SUPFAM" id="SSF56112">
    <property type="entry name" value="Protein kinase-like (PK-like)"/>
    <property type="match status" value="1"/>
</dbReference>
<dbReference type="InterPro" id="IPR011009">
    <property type="entry name" value="Kinase-like_dom_sf"/>
</dbReference>
<dbReference type="InterPro" id="IPR017441">
    <property type="entry name" value="Protein_kinase_ATP_BS"/>
</dbReference>
<dbReference type="InterPro" id="IPR000719">
    <property type="entry name" value="Prot_kinase_dom"/>
</dbReference>
<dbReference type="SUPFAM" id="SSF52058">
    <property type="entry name" value="L domain-like"/>
    <property type="match status" value="1"/>
</dbReference>
<comment type="similarity">
    <text evidence="2">Belongs to the RLP family.</text>
</comment>
<dbReference type="Pfam" id="PF13855">
    <property type="entry name" value="LRR_8"/>
    <property type="match status" value="1"/>
</dbReference>
<evidence type="ECO:0000256" key="14">
    <source>
        <dbReference type="ARBA" id="ARBA00023180"/>
    </source>
</evidence>
<proteinExistence type="inferred from homology"/>
<dbReference type="AlphaFoldDB" id="A0A438K9B1"/>
<evidence type="ECO:0000256" key="18">
    <source>
        <dbReference type="SAM" id="Phobius"/>
    </source>
</evidence>
<evidence type="ECO:0000313" key="20">
    <source>
        <dbReference type="EMBL" id="RVX17785.1"/>
    </source>
</evidence>
<sequence length="474" mass="52608">MGACLNLHYLNLSNNKLSNRIPAQMGKLSHLSQLDLSHNLLSGEIPPQIEGLESLENLNLSHNNLSGFIPKAFEEMRGLSDIDISYNQLQGPIPNSKAFRDATTELLKGNKDLCGNVKGLQPCKNDSGAGQQPVKKGHKIVFIIVFPLLGALMLLFAFIGIFLIAERTKRTPEIEEGDVQNDLFSISTFDGRAMYEEIIKATKDFDPMYCIGKGGHGSVYKAELSSANIVAVKKLYPPDIDMANQRDFFNEVRTLTEIKHRNIVKLLGFCSHPRHSLLVYEYIERGCLAAILSREEAKKLGWATRVNIIKGVAHALAYMHHDCSPPIVHRDISSNNILLDSQYEAHISDFGTAKLLKLDSSNHSILAGTFGYLAPEHAYTMRVTEKTDVYSFGVIALEVIKGRHPGDQILSLSVSPEKENIVLEDMLDPRLPPLTAQDEGEVIDIIKLATACLNVNPQSRPTMKIISQMLSQRI</sequence>
<dbReference type="InterPro" id="IPR032675">
    <property type="entry name" value="LRR_dom_sf"/>
</dbReference>
<evidence type="ECO:0000256" key="15">
    <source>
        <dbReference type="ARBA" id="ARBA00047899"/>
    </source>
</evidence>
<dbReference type="InterPro" id="IPR001611">
    <property type="entry name" value="Leu-rich_rpt"/>
</dbReference>
<keyword evidence="4" id="KW-0723">Serine/threonine-protein kinase</keyword>
<keyword evidence="9 17" id="KW-0547">Nucleotide-binding</keyword>
<evidence type="ECO:0000256" key="7">
    <source>
        <dbReference type="ARBA" id="ARBA00022692"/>
    </source>
</evidence>
<gene>
    <name evidence="20" type="primary">MIK2_103</name>
    <name evidence="20" type="ORF">CK203_004248</name>
</gene>
<keyword evidence="5" id="KW-0433">Leucine-rich repeat</keyword>
<dbReference type="EC" id="2.7.11.1" evidence="3"/>
<evidence type="ECO:0000259" key="19">
    <source>
        <dbReference type="PROSITE" id="PS50011"/>
    </source>
</evidence>
<evidence type="ECO:0000256" key="16">
    <source>
        <dbReference type="ARBA" id="ARBA00048679"/>
    </source>
</evidence>
<evidence type="ECO:0000256" key="5">
    <source>
        <dbReference type="ARBA" id="ARBA00022614"/>
    </source>
</evidence>
<dbReference type="Gene3D" id="1.10.510.10">
    <property type="entry name" value="Transferase(Phosphotransferase) domain 1"/>
    <property type="match status" value="1"/>
</dbReference>
<dbReference type="Proteomes" id="UP000288805">
    <property type="component" value="Unassembled WGS sequence"/>
</dbReference>
<dbReference type="FunFam" id="3.80.10.10:FF:000111">
    <property type="entry name" value="LRR receptor-like serine/threonine-protein kinase ERECTA"/>
    <property type="match status" value="1"/>
</dbReference>
<comment type="caution">
    <text evidence="20">The sequence shown here is derived from an EMBL/GenBank/DDBJ whole genome shotgun (WGS) entry which is preliminary data.</text>
</comment>
<dbReference type="PANTHER" id="PTHR48005:SF95">
    <property type="entry name" value="PROTEIN KINASE DOMAIN-CONTAINING PROTEIN"/>
    <property type="match status" value="1"/>
</dbReference>
<feature type="binding site" evidence="17">
    <location>
        <position position="234"/>
    </location>
    <ligand>
        <name>ATP</name>
        <dbReference type="ChEBI" id="CHEBI:30616"/>
    </ligand>
</feature>
<dbReference type="GO" id="GO:0005524">
    <property type="term" value="F:ATP binding"/>
    <property type="evidence" value="ECO:0007669"/>
    <property type="project" value="UniProtKB-UniRule"/>
</dbReference>
<dbReference type="InterPro" id="IPR008266">
    <property type="entry name" value="Tyr_kinase_AS"/>
</dbReference>
<dbReference type="Pfam" id="PF00560">
    <property type="entry name" value="LRR_1"/>
    <property type="match status" value="1"/>
</dbReference>
<dbReference type="Pfam" id="PF00069">
    <property type="entry name" value="Pkinase"/>
    <property type="match status" value="1"/>
</dbReference>
<evidence type="ECO:0000256" key="11">
    <source>
        <dbReference type="ARBA" id="ARBA00022840"/>
    </source>
</evidence>
<evidence type="ECO:0000256" key="13">
    <source>
        <dbReference type="ARBA" id="ARBA00023136"/>
    </source>
</evidence>
<evidence type="ECO:0000256" key="9">
    <source>
        <dbReference type="ARBA" id="ARBA00022741"/>
    </source>
</evidence>
<keyword evidence="6" id="KW-0808">Transferase</keyword>
<dbReference type="GO" id="GO:0004674">
    <property type="term" value="F:protein serine/threonine kinase activity"/>
    <property type="evidence" value="ECO:0007669"/>
    <property type="project" value="UniProtKB-KW"/>
</dbReference>
<feature type="transmembrane region" description="Helical" evidence="18">
    <location>
        <begin position="140"/>
        <end position="165"/>
    </location>
</feature>
<dbReference type="GO" id="GO:0016020">
    <property type="term" value="C:membrane"/>
    <property type="evidence" value="ECO:0007669"/>
    <property type="project" value="UniProtKB-SubCell"/>
</dbReference>
<accession>A0A438K9B1</accession>
<evidence type="ECO:0000256" key="4">
    <source>
        <dbReference type="ARBA" id="ARBA00022527"/>
    </source>
</evidence>
<dbReference type="Gene3D" id="3.30.200.20">
    <property type="entry name" value="Phosphorylase Kinase, domain 1"/>
    <property type="match status" value="1"/>
</dbReference>
<keyword evidence="20" id="KW-0675">Receptor</keyword>
<reference evidence="20 21" key="1">
    <citation type="journal article" date="2018" name="PLoS Genet.">
        <title>Population sequencing reveals clonal diversity and ancestral inbreeding in the grapevine cultivar Chardonnay.</title>
        <authorList>
            <person name="Roach M.J."/>
            <person name="Johnson D.L."/>
            <person name="Bohlmann J."/>
            <person name="van Vuuren H.J."/>
            <person name="Jones S.J."/>
            <person name="Pretorius I.S."/>
            <person name="Schmidt S.A."/>
            <person name="Borneman A.R."/>
        </authorList>
    </citation>
    <scope>NUCLEOTIDE SEQUENCE [LARGE SCALE GENOMIC DNA]</scope>
    <source>
        <strain evidence="21">cv. Chardonnay</strain>
        <tissue evidence="20">Leaf</tissue>
    </source>
</reference>
<keyword evidence="7 18" id="KW-0812">Transmembrane</keyword>
<dbReference type="SMART" id="SM00369">
    <property type="entry name" value="LRR_TYP"/>
    <property type="match status" value="2"/>
</dbReference>
<evidence type="ECO:0000256" key="1">
    <source>
        <dbReference type="ARBA" id="ARBA00004167"/>
    </source>
</evidence>
<dbReference type="FunFam" id="1.10.510.10:FF:000445">
    <property type="entry name" value="MDIS1-interacting receptor like kinase 2"/>
    <property type="match status" value="1"/>
</dbReference>
<evidence type="ECO:0000256" key="12">
    <source>
        <dbReference type="ARBA" id="ARBA00022989"/>
    </source>
</evidence>
<evidence type="ECO:0000256" key="2">
    <source>
        <dbReference type="ARBA" id="ARBA00009592"/>
    </source>
</evidence>
<dbReference type="FunFam" id="3.30.200.20:FF:000219">
    <property type="entry name" value="Leucine-rich repeat receptor-like serine/threonine-protein kinase"/>
    <property type="match status" value="1"/>
</dbReference>
<evidence type="ECO:0000256" key="8">
    <source>
        <dbReference type="ARBA" id="ARBA00022737"/>
    </source>
</evidence>
<name>A0A438K9B1_VITVI</name>
<evidence type="ECO:0000313" key="21">
    <source>
        <dbReference type="Proteomes" id="UP000288805"/>
    </source>
</evidence>
<evidence type="ECO:0000256" key="6">
    <source>
        <dbReference type="ARBA" id="ARBA00022679"/>
    </source>
</evidence>
<dbReference type="InterPro" id="IPR051420">
    <property type="entry name" value="Ser_Thr_Kinases_DiverseReg"/>
</dbReference>
<comment type="catalytic activity">
    <reaction evidence="16">
        <text>L-seryl-[protein] + ATP = O-phospho-L-seryl-[protein] + ADP + H(+)</text>
        <dbReference type="Rhea" id="RHEA:17989"/>
        <dbReference type="Rhea" id="RHEA-COMP:9863"/>
        <dbReference type="Rhea" id="RHEA-COMP:11604"/>
        <dbReference type="ChEBI" id="CHEBI:15378"/>
        <dbReference type="ChEBI" id="CHEBI:29999"/>
        <dbReference type="ChEBI" id="CHEBI:30616"/>
        <dbReference type="ChEBI" id="CHEBI:83421"/>
        <dbReference type="ChEBI" id="CHEBI:456216"/>
        <dbReference type="EC" id="2.7.11.1"/>
    </reaction>
</comment>